<evidence type="ECO:0000313" key="9">
    <source>
        <dbReference type="Proteomes" id="UP000322225"/>
    </source>
</evidence>
<comment type="similarity">
    <text evidence="2">Belongs to the sphingosine N-acyltransferase family.</text>
</comment>
<dbReference type="InterPro" id="IPR016439">
    <property type="entry name" value="Lag1/Lac1-like"/>
</dbReference>
<dbReference type="GO" id="GO:0046513">
    <property type="term" value="P:ceramide biosynthetic process"/>
    <property type="evidence" value="ECO:0007669"/>
    <property type="project" value="InterPro"/>
</dbReference>
<dbReference type="AlphaFoldDB" id="A0A5M6BT26"/>
<proteinExistence type="inferred from homology"/>
<dbReference type="PROSITE" id="PS50922">
    <property type="entry name" value="TLC"/>
    <property type="match status" value="1"/>
</dbReference>
<dbReference type="PIRSF" id="PIRSF005225">
    <property type="entry name" value="LAG1_LAC1"/>
    <property type="match status" value="1"/>
</dbReference>
<name>A0A5M6BT26_9TREE</name>
<accession>A0A5M6BT26</accession>
<sequence length="396" mass="45668">MSYNLTTSTLPSLVQTYLPTSLHPFLLLSYPVRPHVSFLHRAKTTPLPVLYDKGPKDVCFVIFWAIAFTLARAFCLRYVFAPFVRWYLGHHRYLNEHHHQNGDVIKAKEEMKERRKREHLATRFSEQAWSCLYCCISWTIGMIILNRIPNPTSPAQLWGTYPYNPIPGLTKFYYLAQLGWWFHQVYVINSEKRRKDHWQMFGHHILSITLITSSYATNFTRVGTLIHVLMDFVDIIFPIAKMLRYLSHTTLCDIAFVIFLVSWLFSRQVGLFLVIRTLYVDAPNYINLEWAPAQGKFLNKTTFWTFLTLIMLLYVLATMWFCMACVVAVRVVRGLGAEDIREEDVSGDEDDGSEGQTQTHVAEKDLEDIPQSVGTTSGANAINGNGNGLADLKKRR</sequence>
<keyword evidence="3 7" id="KW-0812">Transmembrane</keyword>
<evidence type="ECO:0000256" key="3">
    <source>
        <dbReference type="ARBA" id="ARBA00022692"/>
    </source>
</evidence>
<dbReference type="PANTHER" id="PTHR12560">
    <property type="entry name" value="LONGEVITY ASSURANCE FACTOR 1 LAG1"/>
    <property type="match status" value="1"/>
</dbReference>
<dbReference type="GeneID" id="43591076"/>
<dbReference type="Pfam" id="PF03798">
    <property type="entry name" value="TRAM_LAG1_CLN8"/>
    <property type="match status" value="1"/>
</dbReference>
<feature type="compositionally biased region" description="Acidic residues" evidence="6">
    <location>
        <begin position="342"/>
        <end position="353"/>
    </location>
</feature>
<dbReference type="GO" id="GO:0016020">
    <property type="term" value="C:membrane"/>
    <property type="evidence" value="ECO:0007669"/>
    <property type="project" value="UniProtKB-SubCell"/>
</dbReference>
<evidence type="ECO:0000313" key="8">
    <source>
        <dbReference type="EMBL" id="WWD15763.1"/>
    </source>
</evidence>
<evidence type="ECO:0000256" key="2">
    <source>
        <dbReference type="ARBA" id="ARBA00009808"/>
    </source>
</evidence>
<dbReference type="Proteomes" id="UP000322225">
    <property type="component" value="Chromosome 1"/>
</dbReference>
<organism evidence="8 9">
    <name type="scientific">Kwoniella shandongensis</name>
    <dbReference type="NCBI Taxonomy" id="1734106"/>
    <lineage>
        <taxon>Eukaryota</taxon>
        <taxon>Fungi</taxon>
        <taxon>Dikarya</taxon>
        <taxon>Basidiomycota</taxon>
        <taxon>Agaricomycotina</taxon>
        <taxon>Tremellomycetes</taxon>
        <taxon>Tremellales</taxon>
        <taxon>Cryptococcaceae</taxon>
        <taxon>Kwoniella</taxon>
    </lineage>
</organism>
<gene>
    <name evidence="8" type="ORF">CI109_100185</name>
</gene>
<reference evidence="8" key="2">
    <citation type="submission" date="2024-01" db="EMBL/GenBank/DDBJ databases">
        <title>Comparative genomics of Cryptococcus and Kwoniella reveals pathogenesis evolution and contrasting modes of karyotype evolution via chromosome fusion or intercentromeric recombination.</title>
        <authorList>
            <person name="Coelho M.A."/>
            <person name="David-Palma M."/>
            <person name="Shea T."/>
            <person name="Bowers K."/>
            <person name="McGinley-Smith S."/>
            <person name="Mohammad A.W."/>
            <person name="Gnirke A."/>
            <person name="Yurkov A.M."/>
            <person name="Nowrousian M."/>
            <person name="Sun S."/>
            <person name="Cuomo C.A."/>
            <person name="Heitman J."/>
        </authorList>
    </citation>
    <scope>NUCLEOTIDE SEQUENCE</scope>
    <source>
        <strain evidence="8">CBS 12478</strain>
    </source>
</reference>
<feature type="transmembrane region" description="Helical" evidence="7">
    <location>
        <begin position="60"/>
        <end position="80"/>
    </location>
</feature>
<dbReference type="OrthoDB" id="537032at2759"/>
<keyword evidence="4 7" id="KW-1133">Transmembrane helix</keyword>
<dbReference type="SMART" id="SM00724">
    <property type="entry name" value="TLC"/>
    <property type="match status" value="1"/>
</dbReference>
<reference evidence="8" key="1">
    <citation type="submission" date="2017-08" db="EMBL/GenBank/DDBJ databases">
        <authorList>
            <person name="Cuomo C."/>
            <person name="Billmyre B."/>
            <person name="Heitman J."/>
        </authorList>
    </citation>
    <scope>NUCLEOTIDE SEQUENCE</scope>
    <source>
        <strain evidence="8">CBS 12478</strain>
    </source>
</reference>
<feature type="transmembrane region" description="Helical" evidence="7">
    <location>
        <begin position="303"/>
        <end position="332"/>
    </location>
</feature>
<feature type="region of interest" description="Disordered" evidence="6">
    <location>
        <begin position="342"/>
        <end position="396"/>
    </location>
</feature>
<evidence type="ECO:0000256" key="4">
    <source>
        <dbReference type="ARBA" id="ARBA00022989"/>
    </source>
</evidence>
<evidence type="ECO:0000256" key="7">
    <source>
        <dbReference type="SAM" id="Phobius"/>
    </source>
</evidence>
<protein>
    <submittedName>
        <fullName evidence="8">Uncharacterized protein</fullName>
    </submittedName>
</protein>
<comment type="subcellular location">
    <subcellularLocation>
        <location evidence="1">Membrane</location>
        <topology evidence="1">Multi-pass membrane protein</topology>
    </subcellularLocation>
</comment>
<dbReference type="EMBL" id="CP144051">
    <property type="protein sequence ID" value="WWD15763.1"/>
    <property type="molecule type" value="Genomic_DNA"/>
</dbReference>
<evidence type="ECO:0000256" key="5">
    <source>
        <dbReference type="ARBA" id="ARBA00023136"/>
    </source>
</evidence>
<evidence type="ECO:0000256" key="6">
    <source>
        <dbReference type="SAM" id="MobiDB-lite"/>
    </source>
</evidence>
<dbReference type="GO" id="GO:0050291">
    <property type="term" value="F:sphingosine N-acyltransferase activity"/>
    <property type="evidence" value="ECO:0007669"/>
    <property type="project" value="InterPro"/>
</dbReference>
<dbReference type="PANTHER" id="PTHR12560:SF0">
    <property type="entry name" value="LD18904P"/>
    <property type="match status" value="1"/>
</dbReference>
<dbReference type="KEGG" id="ksn:43591076"/>
<dbReference type="InterPro" id="IPR006634">
    <property type="entry name" value="TLC-dom"/>
</dbReference>
<evidence type="ECO:0000256" key="1">
    <source>
        <dbReference type="ARBA" id="ARBA00004141"/>
    </source>
</evidence>
<keyword evidence="9" id="KW-1185">Reference proteome</keyword>
<dbReference type="RefSeq" id="XP_031858831.1">
    <property type="nucleotide sequence ID" value="XM_032006912.1"/>
</dbReference>
<keyword evidence="5 7" id="KW-0472">Membrane</keyword>